<dbReference type="SUPFAM" id="SSF159234">
    <property type="entry name" value="FomD-like"/>
    <property type="match status" value="1"/>
</dbReference>
<name>A0A7X0VHA7_9BACL</name>
<evidence type="ECO:0000313" key="3">
    <source>
        <dbReference type="EMBL" id="MBB6673283.1"/>
    </source>
</evidence>
<evidence type="ECO:0000259" key="2">
    <source>
        <dbReference type="Pfam" id="PF04167"/>
    </source>
</evidence>
<dbReference type="AlphaFoldDB" id="A0A7X0VHA7"/>
<accession>A0A7X0VHA7</accession>
<dbReference type="EMBL" id="JACJVP010000036">
    <property type="protein sequence ID" value="MBB6673283.1"/>
    <property type="molecule type" value="Genomic_DNA"/>
</dbReference>
<dbReference type="InterPro" id="IPR007295">
    <property type="entry name" value="DUF402"/>
</dbReference>
<dbReference type="PANTHER" id="PTHR39159:SF1">
    <property type="entry name" value="UPF0374 PROTEIN YGAC"/>
    <property type="match status" value="1"/>
</dbReference>
<keyword evidence="4" id="KW-1185">Reference proteome</keyword>
<evidence type="ECO:0000256" key="1">
    <source>
        <dbReference type="ARBA" id="ARBA00022801"/>
    </source>
</evidence>
<dbReference type="InterPro" id="IPR035930">
    <property type="entry name" value="FomD-like_sf"/>
</dbReference>
<dbReference type="InterPro" id="IPR050212">
    <property type="entry name" value="Ntdp-like"/>
</dbReference>
<comment type="caution">
    <text evidence="3">The sequence shown here is derived from an EMBL/GenBank/DDBJ whole genome shotgun (WGS) entry which is preliminary data.</text>
</comment>
<sequence>MERSGLIPSSYERCTIKSFKHNGSVHRVWLENWQVPPEKLHPMHADQAMMVFVNDHTPIREADGKEWVSRVPAVSFFIPGEWFNVVALLEDRGVRYYCNVASPPYRYSDVLTYIDYDLDVVLLPGGTSQELDRDEYDRHKEDYRYSPSVQDQVERGLQALHGRIAAYASPFGDGQVRRYYEEWKRQQIASEGD</sequence>
<gene>
    <name evidence="3" type="ORF">H7C19_21640</name>
</gene>
<dbReference type="Gene3D" id="2.40.380.10">
    <property type="entry name" value="FomD-like"/>
    <property type="match status" value="1"/>
</dbReference>
<keyword evidence="1" id="KW-0378">Hydrolase</keyword>
<dbReference type="Proteomes" id="UP000547209">
    <property type="component" value="Unassembled WGS sequence"/>
</dbReference>
<dbReference type="Pfam" id="PF04167">
    <property type="entry name" value="DUF402"/>
    <property type="match status" value="1"/>
</dbReference>
<feature type="domain" description="DUF402" evidence="2">
    <location>
        <begin position="51"/>
        <end position="167"/>
    </location>
</feature>
<evidence type="ECO:0000313" key="4">
    <source>
        <dbReference type="Proteomes" id="UP000547209"/>
    </source>
</evidence>
<organism evidence="3 4">
    <name type="scientific">Cohnella nanjingensis</name>
    <dbReference type="NCBI Taxonomy" id="1387779"/>
    <lineage>
        <taxon>Bacteria</taxon>
        <taxon>Bacillati</taxon>
        <taxon>Bacillota</taxon>
        <taxon>Bacilli</taxon>
        <taxon>Bacillales</taxon>
        <taxon>Paenibacillaceae</taxon>
        <taxon>Cohnella</taxon>
    </lineage>
</organism>
<reference evidence="3 4" key="1">
    <citation type="submission" date="2020-08" db="EMBL/GenBank/DDBJ databases">
        <title>Cohnella phylogeny.</title>
        <authorList>
            <person name="Dunlap C."/>
        </authorList>
    </citation>
    <scope>NUCLEOTIDE SEQUENCE [LARGE SCALE GENOMIC DNA]</scope>
    <source>
        <strain evidence="3 4">DSM 28246</strain>
    </source>
</reference>
<dbReference type="GO" id="GO:0016787">
    <property type="term" value="F:hydrolase activity"/>
    <property type="evidence" value="ECO:0007669"/>
    <property type="project" value="UniProtKB-KW"/>
</dbReference>
<dbReference type="RefSeq" id="WP_185671146.1">
    <property type="nucleotide sequence ID" value="NZ_JACJVP010000036.1"/>
</dbReference>
<dbReference type="PANTHER" id="PTHR39159">
    <property type="match status" value="1"/>
</dbReference>
<protein>
    <submittedName>
        <fullName evidence="3">DUF402 domain-containing protein</fullName>
    </submittedName>
</protein>
<proteinExistence type="predicted"/>